<dbReference type="PANTHER" id="PTHR42194">
    <property type="entry name" value="UPF0276 PROTEIN HI_1600"/>
    <property type="match status" value="1"/>
</dbReference>
<evidence type="ECO:0000313" key="1">
    <source>
        <dbReference type="EMBL" id="GAA6167405.1"/>
    </source>
</evidence>
<gene>
    <name evidence="1" type="ORF">NBRC116591_12150</name>
</gene>
<sequence length="295" mass="34012">MNDSVSKSYNHFDYEYLGAGLGLRTPHIYKILAEKPKIDWLEIHICNYINGGLNQQLLMKVAENYPLSFHGVSLNLGGTEPLNLPYLKRLKQLTEEINPRLVSEHACFTAHNGEVFHDLLPIPYTEESLNHFASRISQVQEFIGRPILIENLSRYIEYPESVFTESEFLSQLCRRTGCGLLLDLTNAYVNQRNLGINLDDFVDQLPAEHIHEIHLAGYSQDSEWLVDTHSAPIPDEIWLVFQKYCARYGPRSVLIERDNNLPEFEELDRERIIAEGILNQYKVQQLENSSELEPV</sequence>
<protein>
    <submittedName>
        <fullName evidence="1">DUF692 domain-containing protein</fullName>
    </submittedName>
</protein>
<accession>A0ABQ0A6X5</accession>
<dbReference type="InterPro" id="IPR007801">
    <property type="entry name" value="MbnB/TglH/ChrH"/>
</dbReference>
<reference evidence="1 2" key="1">
    <citation type="submission" date="2024-04" db="EMBL/GenBank/DDBJ databases">
        <title>Draft genome sequence of Sessilibacter corallicola NBRC 116591.</title>
        <authorList>
            <person name="Miyakawa T."/>
            <person name="Kusuya Y."/>
            <person name="Miura T."/>
        </authorList>
    </citation>
    <scope>NUCLEOTIDE SEQUENCE [LARGE SCALE GENOMIC DNA]</scope>
    <source>
        <strain evidence="1 2">KU-00831-HH</strain>
    </source>
</reference>
<dbReference type="EMBL" id="BAABWN010000003">
    <property type="protein sequence ID" value="GAA6167405.1"/>
    <property type="molecule type" value="Genomic_DNA"/>
</dbReference>
<dbReference type="RefSeq" id="WP_353302057.1">
    <property type="nucleotide sequence ID" value="NZ_BAABWN010000003.1"/>
</dbReference>
<dbReference type="Proteomes" id="UP001465153">
    <property type="component" value="Unassembled WGS sequence"/>
</dbReference>
<proteinExistence type="predicted"/>
<comment type="caution">
    <text evidence="1">The sequence shown here is derived from an EMBL/GenBank/DDBJ whole genome shotgun (WGS) entry which is preliminary data.</text>
</comment>
<dbReference type="PANTHER" id="PTHR42194:SF1">
    <property type="entry name" value="UPF0276 PROTEIN HI_1600"/>
    <property type="match status" value="1"/>
</dbReference>
<evidence type="ECO:0000313" key="2">
    <source>
        <dbReference type="Proteomes" id="UP001465153"/>
    </source>
</evidence>
<dbReference type="Pfam" id="PF05114">
    <property type="entry name" value="MbnB_TglH_ChrH"/>
    <property type="match status" value="1"/>
</dbReference>
<organism evidence="1 2">
    <name type="scientific">Sessilibacter corallicola</name>
    <dbReference type="NCBI Taxonomy" id="2904075"/>
    <lineage>
        <taxon>Bacteria</taxon>
        <taxon>Pseudomonadati</taxon>
        <taxon>Pseudomonadota</taxon>
        <taxon>Gammaproteobacteria</taxon>
        <taxon>Cellvibrionales</taxon>
        <taxon>Cellvibrionaceae</taxon>
        <taxon>Sessilibacter</taxon>
    </lineage>
</organism>
<dbReference type="SUPFAM" id="SSF51658">
    <property type="entry name" value="Xylose isomerase-like"/>
    <property type="match status" value="1"/>
</dbReference>
<dbReference type="Gene3D" id="3.20.20.150">
    <property type="entry name" value="Divalent-metal-dependent TIM barrel enzymes"/>
    <property type="match status" value="1"/>
</dbReference>
<keyword evidence="2" id="KW-1185">Reference proteome</keyword>
<name>A0ABQ0A6X5_9GAMM</name>
<dbReference type="NCBIfam" id="NF003818">
    <property type="entry name" value="PRK05409.1"/>
    <property type="match status" value="1"/>
</dbReference>
<dbReference type="InterPro" id="IPR036237">
    <property type="entry name" value="Xyl_isomerase-like_sf"/>
</dbReference>